<accession>A0A9D1EJL9</accession>
<feature type="domain" description="NlpC/P60" evidence="6">
    <location>
        <begin position="145"/>
        <end position="263"/>
    </location>
</feature>
<feature type="signal peptide" evidence="5">
    <location>
        <begin position="1"/>
        <end position="25"/>
    </location>
</feature>
<dbReference type="Proteomes" id="UP000886841">
    <property type="component" value="Unassembled WGS sequence"/>
</dbReference>
<comment type="similarity">
    <text evidence="1">Belongs to the peptidase C40 family.</text>
</comment>
<dbReference type="PANTHER" id="PTHR47053">
    <property type="entry name" value="MUREIN DD-ENDOPEPTIDASE MEPH-RELATED"/>
    <property type="match status" value="1"/>
</dbReference>
<feature type="chain" id="PRO_5038628885" evidence="5">
    <location>
        <begin position="26"/>
        <end position="263"/>
    </location>
</feature>
<evidence type="ECO:0000256" key="1">
    <source>
        <dbReference type="ARBA" id="ARBA00007074"/>
    </source>
</evidence>
<protein>
    <submittedName>
        <fullName evidence="7">C40 family peptidase</fullName>
    </submittedName>
</protein>
<evidence type="ECO:0000313" key="7">
    <source>
        <dbReference type="EMBL" id="HIR93215.1"/>
    </source>
</evidence>
<dbReference type="InterPro" id="IPR051202">
    <property type="entry name" value="Peptidase_C40"/>
</dbReference>
<dbReference type="GO" id="GO:0008234">
    <property type="term" value="F:cysteine-type peptidase activity"/>
    <property type="evidence" value="ECO:0007669"/>
    <property type="project" value="UniProtKB-KW"/>
</dbReference>
<dbReference type="PROSITE" id="PS51935">
    <property type="entry name" value="NLPC_P60"/>
    <property type="match status" value="1"/>
</dbReference>
<keyword evidence="5" id="KW-0732">Signal</keyword>
<sequence>MVRRKLLTVGLALGIWAALPGQAWADSLEAGPGEKIRNYGVAHEGEWIPVRTEPSETAETVGGIPESGICYIREEENGWCEIISGEVTGYVPRESLYREEEAWKLVHEIGEENFPVGQPLEQGDASGSFQEALAATAPAENLTGSQLRQQIVEFACQFEGNPYVWGGTSLTEGADCSGFVQTVFAQYGISLPRVSGEQAQTGTRIPVAEAQAGDLIFYGRNGKVYHVVLCIGDGKAIHANDSSTGIIISDIPQKNACWAVSLI</sequence>
<evidence type="ECO:0000256" key="5">
    <source>
        <dbReference type="SAM" id="SignalP"/>
    </source>
</evidence>
<evidence type="ECO:0000256" key="3">
    <source>
        <dbReference type="ARBA" id="ARBA00022801"/>
    </source>
</evidence>
<keyword evidence="4" id="KW-0788">Thiol protease</keyword>
<dbReference type="Pfam" id="PF00877">
    <property type="entry name" value="NLPC_P60"/>
    <property type="match status" value="1"/>
</dbReference>
<dbReference type="Gene3D" id="2.30.30.40">
    <property type="entry name" value="SH3 Domains"/>
    <property type="match status" value="1"/>
</dbReference>
<comment type="caution">
    <text evidence="7">The sequence shown here is derived from an EMBL/GenBank/DDBJ whole genome shotgun (WGS) entry which is preliminary data.</text>
</comment>
<name>A0A9D1EJL9_9FIRM</name>
<evidence type="ECO:0000256" key="2">
    <source>
        <dbReference type="ARBA" id="ARBA00022670"/>
    </source>
</evidence>
<reference evidence="7" key="1">
    <citation type="submission" date="2020-10" db="EMBL/GenBank/DDBJ databases">
        <authorList>
            <person name="Gilroy R."/>
        </authorList>
    </citation>
    <scope>NUCLEOTIDE SEQUENCE</scope>
    <source>
        <strain evidence="7">ChiSxjej1B13-7041</strain>
    </source>
</reference>
<proteinExistence type="inferred from homology"/>
<dbReference type="EMBL" id="DVHU01000063">
    <property type="protein sequence ID" value="HIR93215.1"/>
    <property type="molecule type" value="Genomic_DNA"/>
</dbReference>
<gene>
    <name evidence="7" type="ORF">IAB98_07345</name>
</gene>
<dbReference type="GO" id="GO:0006508">
    <property type="term" value="P:proteolysis"/>
    <property type="evidence" value="ECO:0007669"/>
    <property type="project" value="UniProtKB-KW"/>
</dbReference>
<reference evidence="7" key="2">
    <citation type="journal article" date="2021" name="PeerJ">
        <title>Extensive microbial diversity within the chicken gut microbiome revealed by metagenomics and culture.</title>
        <authorList>
            <person name="Gilroy R."/>
            <person name="Ravi A."/>
            <person name="Getino M."/>
            <person name="Pursley I."/>
            <person name="Horton D.L."/>
            <person name="Alikhan N.F."/>
            <person name="Baker D."/>
            <person name="Gharbi K."/>
            <person name="Hall N."/>
            <person name="Watson M."/>
            <person name="Adriaenssens E.M."/>
            <person name="Foster-Nyarko E."/>
            <person name="Jarju S."/>
            <person name="Secka A."/>
            <person name="Antonio M."/>
            <person name="Oren A."/>
            <person name="Chaudhuri R.R."/>
            <person name="La Ragione R."/>
            <person name="Hildebrand F."/>
            <person name="Pallen M.J."/>
        </authorList>
    </citation>
    <scope>NUCLEOTIDE SEQUENCE</scope>
    <source>
        <strain evidence="7">ChiSxjej1B13-7041</strain>
    </source>
</reference>
<dbReference type="Gene3D" id="3.90.1720.10">
    <property type="entry name" value="endopeptidase domain like (from Nostoc punctiforme)"/>
    <property type="match status" value="1"/>
</dbReference>
<dbReference type="SUPFAM" id="SSF54001">
    <property type="entry name" value="Cysteine proteinases"/>
    <property type="match status" value="1"/>
</dbReference>
<evidence type="ECO:0000256" key="4">
    <source>
        <dbReference type="ARBA" id="ARBA00022807"/>
    </source>
</evidence>
<dbReference type="InterPro" id="IPR038765">
    <property type="entry name" value="Papain-like_cys_pep_sf"/>
</dbReference>
<evidence type="ECO:0000313" key="8">
    <source>
        <dbReference type="Proteomes" id="UP000886841"/>
    </source>
</evidence>
<keyword evidence="3" id="KW-0378">Hydrolase</keyword>
<organism evidence="7 8">
    <name type="scientific">Candidatus Egerieimonas intestinavium</name>
    <dbReference type="NCBI Taxonomy" id="2840777"/>
    <lineage>
        <taxon>Bacteria</taxon>
        <taxon>Bacillati</taxon>
        <taxon>Bacillota</taxon>
        <taxon>Clostridia</taxon>
        <taxon>Lachnospirales</taxon>
        <taxon>Lachnospiraceae</taxon>
        <taxon>Lachnospiraceae incertae sedis</taxon>
        <taxon>Candidatus Egerieimonas</taxon>
    </lineage>
</organism>
<keyword evidence="2" id="KW-0645">Protease</keyword>
<dbReference type="AlphaFoldDB" id="A0A9D1EJL9"/>
<dbReference type="InterPro" id="IPR000064">
    <property type="entry name" value="NLP_P60_dom"/>
</dbReference>
<evidence type="ECO:0000259" key="6">
    <source>
        <dbReference type="PROSITE" id="PS51935"/>
    </source>
</evidence>
<dbReference type="PANTHER" id="PTHR47053:SF1">
    <property type="entry name" value="MUREIN DD-ENDOPEPTIDASE MEPH-RELATED"/>
    <property type="match status" value="1"/>
</dbReference>